<dbReference type="GO" id="GO:0032259">
    <property type="term" value="P:methylation"/>
    <property type="evidence" value="ECO:0007669"/>
    <property type="project" value="UniProtKB-KW"/>
</dbReference>
<dbReference type="EMBL" id="CP033972">
    <property type="protein sequence ID" value="AZG45171.1"/>
    <property type="molecule type" value="Genomic_DNA"/>
</dbReference>
<proteinExistence type="predicted"/>
<keyword evidence="1" id="KW-0489">Methyltransferase</keyword>
<evidence type="ECO:0000313" key="2">
    <source>
        <dbReference type="Proteomes" id="UP000271469"/>
    </source>
</evidence>
<keyword evidence="2" id="KW-1185">Reference proteome</keyword>
<sequence length="69" mass="7303">MGGGRRPGEITVVVAGGAPRRRDMADLVAEVEELVAGGTRLKDACAQVTRDGGASRRDLYQAVLAHRQD</sequence>
<gene>
    <name evidence="1" type="primary">rsmI</name>
    <name evidence="1" type="ORF">D7316_01765</name>
</gene>
<protein>
    <submittedName>
        <fullName evidence="1">Ribosomal RNA small subunit methyltransferase I</fullName>
        <ecNumber evidence="1">2.1.1.198</ecNumber>
    </submittedName>
</protein>
<dbReference type="KEGG" id="gom:D7316_01765"/>
<dbReference type="GO" id="GO:0008168">
    <property type="term" value="F:methyltransferase activity"/>
    <property type="evidence" value="ECO:0007669"/>
    <property type="project" value="UniProtKB-KW"/>
</dbReference>
<evidence type="ECO:0000313" key="1">
    <source>
        <dbReference type="EMBL" id="AZG45171.1"/>
    </source>
</evidence>
<name>A0A3G8JJB6_9ACTN</name>
<organism evidence="1 2">
    <name type="scientific">Gordonia insulae</name>
    <dbReference type="NCBI Taxonomy" id="2420509"/>
    <lineage>
        <taxon>Bacteria</taxon>
        <taxon>Bacillati</taxon>
        <taxon>Actinomycetota</taxon>
        <taxon>Actinomycetes</taxon>
        <taxon>Mycobacteriales</taxon>
        <taxon>Gordoniaceae</taxon>
        <taxon>Gordonia</taxon>
    </lineage>
</organism>
<reference evidence="1 2" key="1">
    <citation type="submission" date="2018-11" db="EMBL/GenBank/DDBJ databases">
        <title>Gordonia insulae sp. nov., isolated from an island soil.</title>
        <authorList>
            <person name="Kim Y.S."/>
            <person name="Kim S.B."/>
        </authorList>
    </citation>
    <scope>NUCLEOTIDE SEQUENCE [LARGE SCALE GENOMIC DNA]</scope>
    <source>
        <strain evidence="1 2">MMS17-SY073</strain>
    </source>
</reference>
<dbReference type="AlphaFoldDB" id="A0A3G8JJB6"/>
<dbReference type="EC" id="2.1.1.198" evidence="1"/>
<accession>A0A3G8JJB6</accession>
<dbReference type="Proteomes" id="UP000271469">
    <property type="component" value="Chromosome"/>
</dbReference>
<keyword evidence="1" id="KW-0808">Transferase</keyword>